<dbReference type="STRING" id="1156394.T0Q6U7"/>
<dbReference type="VEuPathDB" id="FungiDB:SDRG_11903"/>
<keyword evidence="9" id="KW-1185">Reference proteome</keyword>
<dbReference type="GO" id="GO:0005525">
    <property type="term" value="F:GTP binding"/>
    <property type="evidence" value="ECO:0007669"/>
    <property type="project" value="UniProtKB-KW"/>
</dbReference>
<dbReference type="Proteomes" id="UP000030762">
    <property type="component" value="Unassembled WGS sequence"/>
</dbReference>
<evidence type="ECO:0000313" key="8">
    <source>
        <dbReference type="EMBL" id="EQC30326.1"/>
    </source>
</evidence>
<dbReference type="SUPFAM" id="SSF52540">
    <property type="entry name" value="P-loop containing nucleoside triphosphate hydrolases"/>
    <property type="match status" value="1"/>
</dbReference>
<dbReference type="InterPro" id="IPR023179">
    <property type="entry name" value="GTP-bd_ortho_bundle_sf"/>
</dbReference>
<dbReference type="PANTHER" id="PTHR45709:SF3">
    <property type="entry name" value="GUANINE NUCLEOTIDE-BINDING PROTEIN-LIKE 1"/>
    <property type="match status" value="1"/>
</dbReference>
<dbReference type="InterPro" id="IPR006073">
    <property type="entry name" value="GTP-bd"/>
</dbReference>
<feature type="domain" description="CP-type G" evidence="7">
    <location>
        <begin position="173"/>
        <end position="354"/>
    </location>
</feature>
<proteinExistence type="predicted"/>
<evidence type="ECO:0000313" key="9">
    <source>
        <dbReference type="Proteomes" id="UP000030762"/>
    </source>
</evidence>
<evidence type="ECO:0000256" key="6">
    <source>
        <dbReference type="SAM" id="MobiDB-lite"/>
    </source>
</evidence>
<feature type="compositionally biased region" description="Basic and acidic residues" evidence="6">
    <location>
        <begin position="18"/>
        <end position="46"/>
    </location>
</feature>
<evidence type="ECO:0000259" key="7">
    <source>
        <dbReference type="PROSITE" id="PS51721"/>
    </source>
</evidence>
<dbReference type="InParanoid" id="T0Q6U7"/>
<evidence type="ECO:0000256" key="2">
    <source>
        <dbReference type="ARBA" id="ARBA00022741"/>
    </source>
</evidence>
<evidence type="ECO:0000256" key="3">
    <source>
        <dbReference type="ARBA" id="ARBA00023134"/>
    </source>
</evidence>
<dbReference type="GeneID" id="19952630"/>
<dbReference type="Gene3D" id="3.40.50.300">
    <property type="entry name" value="P-loop containing nucleotide triphosphate hydrolases"/>
    <property type="match status" value="1"/>
</dbReference>
<keyword evidence="1" id="KW-0597">Phosphoprotein</keyword>
<evidence type="ECO:0000256" key="1">
    <source>
        <dbReference type="ARBA" id="ARBA00022553"/>
    </source>
</evidence>
<keyword evidence="3" id="KW-0342">GTP-binding</keyword>
<comment type="function">
    <text evidence="4">Possible regulatory or functional link with the histocompatibility cluster.</text>
</comment>
<gene>
    <name evidence="8" type="ORF">SDRG_11903</name>
</gene>
<dbReference type="PANTHER" id="PTHR45709">
    <property type="entry name" value="LARGE SUBUNIT GTPASE 1 HOMOLOG-RELATED"/>
    <property type="match status" value="1"/>
</dbReference>
<keyword evidence="2" id="KW-0547">Nucleotide-binding</keyword>
<dbReference type="InterPro" id="IPR030378">
    <property type="entry name" value="G_CP_dom"/>
</dbReference>
<evidence type="ECO:0000256" key="5">
    <source>
        <dbReference type="ARBA" id="ARBA00039902"/>
    </source>
</evidence>
<dbReference type="InterPro" id="IPR027417">
    <property type="entry name" value="P-loop_NTPase"/>
</dbReference>
<sequence>MTRSKPFSGKQKKQQLQAKREKVKESEWRRAQKEEDEIKRRMRSGDGDDAQIFDNAAAAAQVSTDVGFSGDLRTIFAKEPQWAVDERKKDATRALELAPDRGDSQSIYAYGLTDVSNQPPIPVRPHWTKDTGADELVALEEDAFRAWLTHLLDLCENHKAGAINAYERNLQVWRQLWRVIEKSNVLVHFADARCPLLHLSHALLAHIAADYPLKRVLIVLTKADFVSPDRLEAWVTYVRQRYRVPVVTYSRDRSDDDNLVVLEAIGALSRETTCTAGRDDELNNGTLTVGLVGEPNVGKSSFLNGLFGKKLVSVSATPGHTKHFQTHFYEHPSRLGRDDVSKLCLCDCPGVVFPRFNIPMALQILFGSYPIAQTREPYSAIRFIAENCVPTLETTYKLKKVDEDDDWSPYTLAEAYAQQRGFHVKGGKLDVFRAANLLLRDTLNGKKVILSFPPPLDAAPVSL</sequence>
<evidence type="ECO:0000256" key="4">
    <source>
        <dbReference type="ARBA" id="ARBA00037770"/>
    </source>
</evidence>
<organism evidence="8 9">
    <name type="scientific">Saprolegnia diclina (strain VS20)</name>
    <dbReference type="NCBI Taxonomy" id="1156394"/>
    <lineage>
        <taxon>Eukaryota</taxon>
        <taxon>Sar</taxon>
        <taxon>Stramenopiles</taxon>
        <taxon>Oomycota</taxon>
        <taxon>Saprolegniomycetes</taxon>
        <taxon>Saprolegniales</taxon>
        <taxon>Saprolegniaceae</taxon>
        <taxon>Saprolegnia</taxon>
    </lineage>
</organism>
<dbReference type="eggNOG" id="KOG1424">
    <property type="taxonomic scope" value="Eukaryota"/>
</dbReference>
<dbReference type="OrthoDB" id="61815at2759"/>
<dbReference type="RefSeq" id="XP_008616179.1">
    <property type="nucleotide sequence ID" value="XM_008617957.1"/>
</dbReference>
<dbReference type="OMA" id="CCADIPR"/>
<feature type="region of interest" description="Disordered" evidence="6">
    <location>
        <begin position="1"/>
        <end position="49"/>
    </location>
</feature>
<dbReference type="EMBL" id="JH767176">
    <property type="protein sequence ID" value="EQC30326.1"/>
    <property type="molecule type" value="Genomic_DNA"/>
</dbReference>
<name>T0Q6U7_SAPDV</name>
<protein>
    <recommendedName>
        <fullName evidence="5">Guanine nucleotide-binding protein-like 1</fullName>
    </recommendedName>
</protein>
<accession>T0Q6U7</accession>
<dbReference type="PROSITE" id="PS51721">
    <property type="entry name" value="G_CP"/>
    <property type="match status" value="1"/>
</dbReference>
<reference evidence="8 9" key="1">
    <citation type="submission" date="2012-04" db="EMBL/GenBank/DDBJ databases">
        <title>The Genome Sequence of Saprolegnia declina VS20.</title>
        <authorList>
            <consortium name="The Broad Institute Genome Sequencing Platform"/>
            <person name="Russ C."/>
            <person name="Nusbaum C."/>
            <person name="Tyler B."/>
            <person name="van West P."/>
            <person name="Dieguez-Uribeondo J."/>
            <person name="de Bruijn I."/>
            <person name="Tripathy S."/>
            <person name="Jiang R."/>
            <person name="Young S.K."/>
            <person name="Zeng Q."/>
            <person name="Gargeya S."/>
            <person name="Fitzgerald M."/>
            <person name="Haas B."/>
            <person name="Abouelleil A."/>
            <person name="Alvarado L."/>
            <person name="Arachchi H.M."/>
            <person name="Berlin A."/>
            <person name="Chapman S.B."/>
            <person name="Goldberg J."/>
            <person name="Griggs A."/>
            <person name="Gujja S."/>
            <person name="Hansen M."/>
            <person name="Howarth C."/>
            <person name="Imamovic A."/>
            <person name="Larimer J."/>
            <person name="McCowen C."/>
            <person name="Montmayeur A."/>
            <person name="Murphy C."/>
            <person name="Neiman D."/>
            <person name="Pearson M."/>
            <person name="Priest M."/>
            <person name="Roberts A."/>
            <person name="Saif S."/>
            <person name="Shea T."/>
            <person name="Sisk P."/>
            <person name="Sykes S."/>
            <person name="Wortman J."/>
            <person name="Nusbaum C."/>
            <person name="Birren B."/>
        </authorList>
    </citation>
    <scope>NUCLEOTIDE SEQUENCE [LARGE SCALE GENOMIC DNA]</scope>
    <source>
        <strain evidence="8 9">VS20</strain>
    </source>
</reference>
<dbReference type="Pfam" id="PF01926">
    <property type="entry name" value="MMR_HSR1"/>
    <property type="match status" value="1"/>
</dbReference>
<dbReference type="AlphaFoldDB" id="T0Q6U7"/>
<dbReference type="GO" id="GO:0003924">
    <property type="term" value="F:GTPase activity"/>
    <property type="evidence" value="ECO:0007669"/>
    <property type="project" value="InterPro"/>
</dbReference>
<dbReference type="Gene3D" id="1.10.1580.10">
    <property type="match status" value="1"/>
</dbReference>
<dbReference type="InterPro" id="IPR043358">
    <property type="entry name" value="GNL1-like"/>
</dbReference>